<evidence type="ECO:0000256" key="2">
    <source>
        <dbReference type="ARBA" id="ARBA00009410"/>
    </source>
</evidence>
<accession>A0ABV2JKH7</accession>
<comment type="cofactor">
    <cofactor evidence="1">
        <name>FAD</name>
        <dbReference type="ChEBI" id="CHEBI:57692"/>
    </cofactor>
</comment>
<dbReference type="PANTHER" id="PTHR13847:SF286">
    <property type="entry name" value="D-AMINO ACID DEHYDROGENASE"/>
    <property type="match status" value="1"/>
</dbReference>
<keyword evidence="3" id="KW-0285">Flavoprotein</keyword>
<sequence length="370" mass="40902">MKREIVIIGGGIVGSTAAFYLSQEKDCQVTLIDEGTGTATRAAAGIICPWLSQRRNQDWYHLTASGAAFYPQLMSDLQEVGFSNPAYKQTGTLVFKNKEKLLKKLENIALERREKAPMIGELNLFTGQSVTQIIPQLSTEQGAILASGGGRVDGNLLLDHLQEAFLQNGGRLLHGKAELMDEQTISINQQVLKTDQIILAVGAWLPQLLTPLDYTVDVRPQKGQLLEIETDFTTDEWSGCMLHGEIDILPFENGKLVIGASHEDDMGFDLTLDDDKIEKMKETASQFIPELAELPISARRVGIRAYTSDYSPFYGNLSDQEHIWVASGLGSSGLTSGPFIGWQIAQEILDKNPHFDRSPYSPSKYIKKID</sequence>
<comment type="similarity">
    <text evidence="2">Belongs to the DadA oxidoreductase family.</text>
</comment>
<dbReference type="Gene3D" id="3.50.50.60">
    <property type="entry name" value="FAD/NAD(P)-binding domain"/>
    <property type="match status" value="1"/>
</dbReference>
<feature type="domain" description="FAD dependent oxidoreductase" evidence="5">
    <location>
        <begin position="5"/>
        <end position="346"/>
    </location>
</feature>
<reference evidence="6 7" key="1">
    <citation type="submission" date="2024-06" db="EMBL/GenBank/DDBJ databases">
        <title>Genomic Encyclopedia of Type Strains, Phase IV (KMG-IV): sequencing the most valuable type-strain genomes for metagenomic binning, comparative biology and taxonomic classification.</title>
        <authorList>
            <person name="Goeker M."/>
        </authorList>
    </citation>
    <scope>NUCLEOTIDE SEQUENCE [LARGE SCALE GENOMIC DNA]</scope>
    <source>
        <strain evidence="6 7">DSM 15349</strain>
    </source>
</reference>
<name>A0ABV2JKH7_9STRE</name>
<proteinExistence type="inferred from homology"/>
<evidence type="ECO:0000256" key="3">
    <source>
        <dbReference type="ARBA" id="ARBA00022630"/>
    </source>
</evidence>
<dbReference type="EMBL" id="JBEPMK010000003">
    <property type="protein sequence ID" value="MET3644417.1"/>
    <property type="molecule type" value="Genomic_DNA"/>
</dbReference>
<dbReference type="Proteomes" id="UP001549055">
    <property type="component" value="Unassembled WGS sequence"/>
</dbReference>
<organism evidence="6 7">
    <name type="scientific">Streptococcus gallinaceus</name>
    <dbReference type="NCBI Taxonomy" id="165758"/>
    <lineage>
        <taxon>Bacteria</taxon>
        <taxon>Bacillati</taxon>
        <taxon>Bacillota</taxon>
        <taxon>Bacilli</taxon>
        <taxon>Lactobacillales</taxon>
        <taxon>Streptococcaceae</taxon>
        <taxon>Streptococcus</taxon>
    </lineage>
</organism>
<evidence type="ECO:0000256" key="1">
    <source>
        <dbReference type="ARBA" id="ARBA00001974"/>
    </source>
</evidence>
<evidence type="ECO:0000313" key="7">
    <source>
        <dbReference type="Proteomes" id="UP001549055"/>
    </source>
</evidence>
<evidence type="ECO:0000313" key="6">
    <source>
        <dbReference type="EMBL" id="MET3644417.1"/>
    </source>
</evidence>
<dbReference type="RefSeq" id="WP_354280729.1">
    <property type="nucleotide sequence ID" value="NZ_JBEPMK010000003.1"/>
</dbReference>
<dbReference type="SUPFAM" id="SSF51905">
    <property type="entry name" value="FAD/NAD(P)-binding domain"/>
    <property type="match status" value="1"/>
</dbReference>
<dbReference type="SUPFAM" id="SSF54373">
    <property type="entry name" value="FAD-linked reductases, C-terminal domain"/>
    <property type="match status" value="1"/>
</dbReference>
<dbReference type="InterPro" id="IPR006076">
    <property type="entry name" value="FAD-dep_OxRdtase"/>
</dbReference>
<keyword evidence="4" id="KW-0560">Oxidoreductase</keyword>
<gene>
    <name evidence="6" type="ORF">ABID27_001041</name>
</gene>
<evidence type="ECO:0000259" key="5">
    <source>
        <dbReference type="Pfam" id="PF01266"/>
    </source>
</evidence>
<evidence type="ECO:0000256" key="4">
    <source>
        <dbReference type="ARBA" id="ARBA00023002"/>
    </source>
</evidence>
<dbReference type="PANTHER" id="PTHR13847">
    <property type="entry name" value="SARCOSINE DEHYDROGENASE-RELATED"/>
    <property type="match status" value="1"/>
</dbReference>
<protein>
    <submittedName>
        <fullName evidence="6">Glycine/D-amino acid oxidase-like deaminating enzyme</fullName>
    </submittedName>
</protein>
<dbReference type="InterPro" id="IPR036188">
    <property type="entry name" value="FAD/NAD-bd_sf"/>
</dbReference>
<dbReference type="Gene3D" id="3.30.9.10">
    <property type="entry name" value="D-Amino Acid Oxidase, subunit A, domain 2"/>
    <property type="match status" value="1"/>
</dbReference>
<comment type="caution">
    <text evidence="6">The sequence shown here is derived from an EMBL/GenBank/DDBJ whole genome shotgun (WGS) entry which is preliminary data.</text>
</comment>
<dbReference type="Pfam" id="PF01266">
    <property type="entry name" value="DAO"/>
    <property type="match status" value="1"/>
</dbReference>
<keyword evidence="7" id="KW-1185">Reference proteome</keyword>